<dbReference type="SUPFAM" id="SSF53067">
    <property type="entry name" value="Actin-like ATPase domain"/>
    <property type="match status" value="2"/>
</dbReference>
<dbReference type="PANTHER" id="PTHR43095">
    <property type="entry name" value="SUGAR KINASE"/>
    <property type="match status" value="1"/>
</dbReference>
<accession>A0ABY5P9H9</accession>
<dbReference type="EMBL" id="CP102453">
    <property type="protein sequence ID" value="UUX35397.1"/>
    <property type="molecule type" value="Genomic_DNA"/>
</dbReference>
<evidence type="ECO:0000259" key="5">
    <source>
        <dbReference type="Pfam" id="PF02782"/>
    </source>
</evidence>
<dbReference type="InterPro" id="IPR018484">
    <property type="entry name" value="FGGY_N"/>
</dbReference>
<evidence type="ECO:0000256" key="1">
    <source>
        <dbReference type="ARBA" id="ARBA00009156"/>
    </source>
</evidence>
<evidence type="ECO:0000256" key="3">
    <source>
        <dbReference type="ARBA" id="ARBA00022777"/>
    </source>
</evidence>
<feature type="domain" description="Carbohydrate kinase FGGY C-terminal" evidence="5">
    <location>
        <begin position="282"/>
        <end position="479"/>
    </location>
</feature>
<comment type="similarity">
    <text evidence="1">Belongs to the FGGY kinase family.</text>
</comment>
<dbReference type="InterPro" id="IPR018485">
    <property type="entry name" value="FGGY_C"/>
</dbReference>
<dbReference type="Proteomes" id="UP001315967">
    <property type="component" value="Chromosome"/>
</dbReference>
<dbReference type="GO" id="GO:0016301">
    <property type="term" value="F:kinase activity"/>
    <property type="evidence" value="ECO:0007669"/>
    <property type="project" value="UniProtKB-KW"/>
</dbReference>
<protein>
    <submittedName>
        <fullName evidence="6">FGGY-family carbohydrate kinase</fullName>
    </submittedName>
</protein>
<dbReference type="PANTHER" id="PTHR43095:SF5">
    <property type="entry name" value="XYLULOSE KINASE"/>
    <property type="match status" value="1"/>
</dbReference>
<reference evidence="6 7" key="1">
    <citation type="submission" date="2022-08" db="EMBL/GenBank/DDBJ databases">
        <title>Aerococcaceae sp. nov isolated from spoiled eye mask.</title>
        <authorList>
            <person name="Zhou G."/>
            <person name="Xie X.-B."/>
            <person name="Shi Q.-S."/>
            <person name="Wang Y.-S."/>
            <person name="Wen X."/>
            <person name="Peng H."/>
            <person name="Yang X.-J."/>
            <person name="Tao H.-B."/>
            <person name="Huang X.-M."/>
        </authorList>
    </citation>
    <scope>NUCLEOTIDE SEQUENCE [LARGE SCALE GENOMIC DNA]</scope>
    <source>
        <strain evidence="7">DM20194951</strain>
    </source>
</reference>
<gene>
    <name evidence="6" type="ORF">NRE15_07065</name>
</gene>
<dbReference type="Gene3D" id="3.30.420.40">
    <property type="match status" value="2"/>
</dbReference>
<dbReference type="InterPro" id="IPR043129">
    <property type="entry name" value="ATPase_NBD"/>
</dbReference>
<keyword evidence="3 6" id="KW-0418">Kinase</keyword>
<proteinExistence type="inferred from homology"/>
<evidence type="ECO:0000259" key="4">
    <source>
        <dbReference type="Pfam" id="PF00370"/>
    </source>
</evidence>
<name>A0ABY5P9H9_9LACT</name>
<dbReference type="CDD" id="cd07809">
    <property type="entry name" value="ASKHA_NBD_FGGY_BaXK-like"/>
    <property type="match status" value="1"/>
</dbReference>
<evidence type="ECO:0000313" key="7">
    <source>
        <dbReference type="Proteomes" id="UP001315967"/>
    </source>
</evidence>
<organism evidence="6 7">
    <name type="scientific">Fundicoccus culcitae</name>
    <dbReference type="NCBI Taxonomy" id="2969821"/>
    <lineage>
        <taxon>Bacteria</taxon>
        <taxon>Bacillati</taxon>
        <taxon>Bacillota</taxon>
        <taxon>Bacilli</taxon>
        <taxon>Lactobacillales</taxon>
        <taxon>Aerococcaceae</taxon>
        <taxon>Fundicoccus</taxon>
    </lineage>
</organism>
<dbReference type="InterPro" id="IPR050406">
    <property type="entry name" value="FGGY_Carb_Kinase"/>
</dbReference>
<evidence type="ECO:0000256" key="2">
    <source>
        <dbReference type="ARBA" id="ARBA00022679"/>
    </source>
</evidence>
<dbReference type="Pfam" id="PF02782">
    <property type="entry name" value="FGGY_C"/>
    <property type="match status" value="1"/>
</dbReference>
<keyword evidence="7" id="KW-1185">Reference proteome</keyword>
<feature type="domain" description="Carbohydrate kinase FGGY N-terminal" evidence="4">
    <location>
        <begin position="21"/>
        <end position="246"/>
    </location>
</feature>
<keyword evidence="2" id="KW-0808">Transferase</keyword>
<evidence type="ECO:0000313" key="6">
    <source>
        <dbReference type="EMBL" id="UUX35397.1"/>
    </source>
</evidence>
<dbReference type="RefSeq" id="WP_313794885.1">
    <property type="nucleotide sequence ID" value="NZ_CP102453.1"/>
</dbReference>
<dbReference type="Pfam" id="PF00370">
    <property type="entry name" value="FGGY_N"/>
    <property type="match status" value="1"/>
</dbReference>
<sequence length="538" mass="59629">MVEQIEQTEWIQDQIRNKQTYLGIELGSTRIKTVLVTNDFLPIASGEHEWENKLVEGVWTYSLEEIWQGLQQSYRLMANQVQNKYHIELSEVGAMGFSAMMHGYLTFDKENNLLVPFRTWRNAMTAQAEERLTEAFQFNIPQRWSIAHLYQAMLNKEEHVGDISFFTTLAGYVHWQLTGEKVLGIGDASGMFPVDSQINDYDKKHLEHFNQLAQQEGYSINLEDLLPRVKVAGQTSGILTQEGAYLLDPSGKLKAGIPLCPPEGDAGTGMVATNSVLPRTGNVSAGTSVFAMIVLEQPLKTVHPEIDIVTTPSGELVAMVHANNCSTEIDAWVKLFKEFTQKLGLEIDTPTIYKTLFNSTREADLDGGGILVYGYHSGENITKTPVGRPLIVRTPDSKLTLGNFMRTQLMTAFGALRIGMTILEQEGVHVDQLVGHGGIFKTPEIAQEILAAAMKSPVTVMETAGEGGAWGMAVLAAFQAFKQENPQKTLADFLSNQVFQSDKGQTIKPTAATIHGYDLFIQRYEKGLPIEQLAGELL</sequence>